<evidence type="ECO:0000256" key="12">
    <source>
        <dbReference type="ARBA" id="ARBA00022989"/>
    </source>
</evidence>
<evidence type="ECO:0000256" key="16">
    <source>
        <dbReference type="RuleBase" id="RU362081"/>
    </source>
</evidence>
<protein>
    <recommendedName>
        <fullName evidence="3">P-type Cu(+) transporter</fullName>
        <ecNumber evidence="3">7.2.2.8</ecNumber>
    </recommendedName>
</protein>
<feature type="region of interest" description="Disordered" evidence="17">
    <location>
        <begin position="713"/>
        <end position="740"/>
    </location>
</feature>
<dbReference type="InterPro" id="IPR009061">
    <property type="entry name" value="DNA-bd_dom_put_sf"/>
</dbReference>
<dbReference type="PANTHER" id="PTHR43520">
    <property type="entry name" value="ATP7, ISOFORM B"/>
    <property type="match status" value="1"/>
</dbReference>
<dbReference type="Pfam" id="PF00122">
    <property type="entry name" value="E1-E2_ATPase"/>
    <property type="match status" value="1"/>
</dbReference>
<dbReference type="GO" id="GO:0005886">
    <property type="term" value="C:plasma membrane"/>
    <property type="evidence" value="ECO:0007669"/>
    <property type="project" value="UniProtKB-SubCell"/>
</dbReference>
<evidence type="ECO:0000256" key="10">
    <source>
        <dbReference type="ARBA" id="ARBA00022840"/>
    </source>
</evidence>
<evidence type="ECO:0000256" key="3">
    <source>
        <dbReference type="ARBA" id="ARBA00012517"/>
    </source>
</evidence>
<accession>A0A0L0DUL8</accession>
<dbReference type="Gene3D" id="3.30.70.100">
    <property type="match status" value="2"/>
</dbReference>
<evidence type="ECO:0000256" key="11">
    <source>
        <dbReference type="ARBA" id="ARBA00022967"/>
    </source>
</evidence>
<keyword evidence="8 16" id="KW-0547">Nucleotide-binding</keyword>
<evidence type="ECO:0000256" key="5">
    <source>
        <dbReference type="ARBA" id="ARBA00022475"/>
    </source>
</evidence>
<dbReference type="GO" id="GO:0140581">
    <property type="term" value="F:P-type monovalent copper transporter activity"/>
    <property type="evidence" value="ECO:0007669"/>
    <property type="project" value="UniProtKB-EC"/>
</dbReference>
<dbReference type="GO" id="GO:0003677">
    <property type="term" value="F:DNA binding"/>
    <property type="evidence" value="ECO:0007669"/>
    <property type="project" value="InterPro"/>
</dbReference>
<dbReference type="PROSITE" id="PS00552">
    <property type="entry name" value="HTH_MERR_1"/>
    <property type="match status" value="1"/>
</dbReference>
<dbReference type="FunFam" id="2.70.150.10:FF:000020">
    <property type="entry name" value="Copper-exporting P-type ATPase A"/>
    <property type="match status" value="1"/>
</dbReference>
<dbReference type="GO" id="GO:0005507">
    <property type="term" value="F:copper ion binding"/>
    <property type="evidence" value="ECO:0007669"/>
    <property type="project" value="TreeGrafter"/>
</dbReference>
<evidence type="ECO:0000256" key="7">
    <source>
        <dbReference type="ARBA" id="ARBA00022723"/>
    </source>
</evidence>
<keyword evidence="21" id="KW-1185">Reference proteome</keyword>
<evidence type="ECO:0000256" key="1">
    <source>
        <dbReference type="ARBA" id="ARBA00004651"/>
    </source>
</evidence>
<dbReference type="eggNOG" id="KOG0207">
    <property type="taxonomic scope" value="Eukaryota"/>
</dbReference>
<dbReference type="InterPro" id="IPR023214">
    <property type="entry name" value="HAD_sf"/>
</dbReference>
<dbReference type="PRINTS" id="PR00119">
    <property type="entry name" value="CATATPASE"/>
</dbReference>
<dbReference type="GO" id="GO:0016887">
    <property type="term" value="F:ATP hydrolysis activity"/>
    <property type="evidence" value="ECO:0007669"/>
    <property type="project" value="InterPro"/>
</dbReference>
<dbReference type="Pfam" id="PF00403">
    <property type="entry name" value="HMA"/>
    <property type="match status" value="2"/>
</dbReference>
<evidence type="ECO:0000256" key="14">
    <source>
        <dbReference type="ARBA" id="ARBA00023065"/>
    </source>
</evidence>
<dbReference type="OrthoDB" id="432719at2759"/>
<feature type="transmembrane region" description="Helical" evidence="16">
    <location>
        <begin position="202"/>
        <end position="223"/>
    </location>
</feature>
<dbReference type="InterPro" id="IPR027256">
    <property type="entry name" value="P-typ_ATPase_IB"/>
</dbReference>
<keyword evidence="11" id="KW-1278">Translocase</keyword>
<dbReference type="InterPro" id="IPR023298">
    <property type="entry name" value="ATPase_P-typ_TM_dom_sf"/>
</dbReference>
<dbReference type="InterPro" id="IPR006121">
    <property type="entry name" value="HMA_dom"/>
</dbReference>
<evidence type="ECO:0000256" key="17">
    <source>
        <dbReference type="SAM" id="MobiDB-lite"/>
    </source>
</evidence>
<name>A0A0L0DUL8_THETB</name>
<feature type="transmembrane region" description="Helical" evidence="16">
    <location>
        <begin position="103"/>
        <end position="124"/>
    </location>
</feature>
<dbReference type="InterPro" id="IPR000551">
    <property type="entry name" value="MerR-type_HTH_dom"/>
</dbReference>
<comment type="subcellular location">
    <subcellularLocation>
        <location evidence="1">Cell membrane</location>
        <topology evidence="1">Multi-pass membrane protein</topology>
    </subcellularLocation>
    <subcellularLocation>
        <location evidence="16">Membrane</location>
    </subcellularLocation>
</comment>
<keyword evidence="14" id="KW-0406">Ion transport</keyword>
<evidence type="ECO:0000256" key="4">
    <source>
        <dbReference type="ARBA" id="ARBA00022448"/>
    </source>
</evidence>
<proteinExistence type="inferred from homology"/>
<feature type="transmembrane region" description="Helical" evidence="16">
    <location>
        <begin position="662"/>
        <end position="679"/>
    </location>
</feature>
<evidence type="ECO:0000259" key="18">
    <source>
        <dbReference type="PROSITE" id="PS50846"/>
    </source>
</evidence>
<dbReference type="Gene3D" id="1.10.1660.10">
    <property type="match status" value="1"/>
</dbReference>
<dbReference type="InterPro" id="IPR023299">
    <property type="entry name" value="ATPase_P-typ_cyto_dom_N"/>
</dbReference>
<dbReference type="SUPFAM" id="SSF81665">
    <property type="entry name" value="Calcium ATPase, transmembrane domain M"/>
    <property type="match status" value="1"/>
</dbReference>
<dbReference type="STRING" id="461836.A0A0L0DUL8"/>
<evidence type="ECO:0000256" key="13">
    <source>
        <dbReference type="ARBA" id="ARBA00023008"/>
    </source>
</evidence>
<sequence>MAEAIAQQARDRGIESLQLKIGGMSCSFCTNAIERGLRREKGIEEVHVSLAHEEALVRFRSDETDETRIKDTLRALGFIVRDPRKVGGFDEQLDLKRKERNDLISAASLALLMFCAMAAMWLGLWQMQDWHAWTAWAFATYTFGWNGRRIIRMAWGAAWRGITNQHVLLSVGAIGAYIGGLLGAPLPFLGWYGFVGFPPVDFFGVVVFLTTYHLLSGYVSLVVRTKASESVRRLLEMQPPTARVVRDGREEDVAIDEVAIDDRVRVRPGDRIPVDGTVEDGTSAVDQSIVTGEPIPEEKKQGDEVIGGSVNQTGTLLIRVTRTGEDSFLRQVARHVEEAKAMKPGIIVLVDRVLLYYVPAVLGISAAALLFWGFAPLAWGGAMQWVTAIYAAVTVLVMGYPCALGMATPLALIRGGGMAAERGILMRSGEAFQILKDITHVVLDKTGTLTEGKPRLVAAEAVGDFGRDEVLRLAAGTESASEHPLASAIVDGAVEQGLEIPQARDFQATAGQGVEATVAGRRVLVGTTRFLRASGVDVAPAEEMLDRHEAQAHTAVLVAVDGVVAGVLAIADAVKPDARDAIAELKGRGITPVMLTGDNERTARAVAGQVGIEEAHVGIAIGAGTDIAIESSDVVLIGERLGAVPEAITIGGMSYRKTVQNLWLAFFFNGVGVPLAATGVVHPSWAMAAMAASVTLVLANSFGGQVFTRGKARTDHVPEHPRQAPEESRNTPDTNGSELRLSVPSIHCQGCIETIEANLRLEPGIGRIEGDEKSKTIRVAYDAADTSPGTIEAAVTRLGHRHSTGGLYSIGEAAEATGLSVKAIRHYEEVGLIPRPRRHDGNARTGGNRLYTESELARLRFVRQARHLDLGLDEIRRLLEIAEETCPSRHPDYRRILTGHLETVTRRIDQLSDLQTKLTTLLSKDGSGRVRRCSGDGCGCLDADPAPGRKRAGREANAGGTRQRKGRDPGSP</sequence>
<dbReference type="InterPro" id="IPR036412">
    <property type="entry name" value="HAD-like_sf"/>
</dbReference>
<dbReference type="EC" id="7.2.2.8" evidence="3"/>
<dbReference type="PROSITE" id="PS50937">
    <property type="entry name" value="HTH_MERR_2"/>
    <property type="match status" value="1"/>
</dbReference>
<feature type="compositionally biased region" description="Basic and acidic residues" evidence="17">
    <location>
        <begin position="713"/>
        <end position="730"/>
    </location>
</feature>
<evidence type="ECO:0000313" key="21">
    <source>
        <dbReference type="Proteomes" id="UP000054408"/>
    </source>
</evidence>
<dbReference type="InterPro" id="IPR059000">
    <property type="entry name" value="ATPase_P-type_domA"/>
</dbReference>
<dbReference type="PROSITE" id="PS50846">
    <property type="entry name" value="HMA_2"/>
    <property type="match status" value="2"/>
</dbReference>
<dbReference type="GO" id="GO:0005524">
    <property type="term" value="F:ATP binding"/>
    <property type="evidence" value="ECO:0007669"/>
    <property type="project" value="UniProtKB-UniRule"/>
</dbReference>
<dbReference type="SMART" id="SM00422">
    <property type="entry name" value="HTH_MERR"/>
    <property type="match status" value="1"/>
</dbReference>
<feature type="transmembrane region" description="Helical" evidence="16">
    <location>
        <begin position="387"/>
        <end position="413"/>
    </location>
</feature>
<reference evidence="20 21" key="1">
    <citation type="submission" date="2010-05" db="EMBL/GenBank/DDBJ databases">
        <title>The Genome Sequence of Thecamonas trahens ATCC 50062.</title>
        <authorList>
            <consortium name="The Broad Institute Genome Sequencing Platform"/>
            <person name="Russ C."/>
            <person name="Cuomo C."/>
            <person name="Shea T."/>
            <person name="Young S.K."/>
            <person name="Zeng Q."/>
            <person name="Koehrsen M."/>
            <person name="Haas B."/>
            <person name="Borodovsky M."/>
            <person name="Guigo R."/>
            <person name="Alvarado L."/>
            <person name="Berlin A."/>
            <person name="Bochicchio J."/>
            <person name="Borenstein D."/>
            <person name="Chapman S."/>
            <person name="Chen Z."/>
            <person name="Freedman E."/>
            <person name="Gellesch M."/>
            <person name="Goldberg J."/>
            <person name="Griggs A."/>
            <person name="Gujja S."/>
            <person name="Heilman E."/>
            <person name="Heiman D."/>
            <person name="Hepburn T."/>
            <person name="Howarth C."/>
            <person name="Jen D."/>
            <person name="Larson L."/>
            <person name="Mehta T."/>
            <person name="Park D."/>
            <person name="Pearson M."/>
            <person name="Roberts A."/>
            <person name="Saif S."/>
            <person name="Shenoy N."/>
            <person name="Sisk P."/>
            <person name="Stolte C."/>
            <person name="Sykes S."/>
            <person name="Thomson T."/>
            <person name="Walk T."/>
            <person name="White J."/>
            <person name="Yandava C."/>
            <person name="Burger G."/>
            <person name="Gray M.W."/>
            <person name="Holland P.W.H."/>
            <person name="King N."/>
            <person name="Lang F.B.F."/>
            <person name="Roger A.J."/>
            <person name="Ruiz-Trillo I."/>
            <person name="Lander E."/>
            <person name="Nusbaum C."/>
        </authorList>
    </citation>
    <scope>NUCLEOTIDE SEQUENCE [LARGE SCALE GENOMIC DNA]</scope>
    <source>
        <strain evidence="20 21">ATCC 50062</strain>
    </source>
</reference>
<keyword evidence="9" id="KW-0187">Copper transport</keyword>
<keyword evidence="15 16" id="KW-0472">Membrane</keyword>
<dbReference type="PANTHER" id="PTHR43520:SF8">
    <property type="entry name" value="P-TYPE CU(+) TRANSPORTER"/>
    <property type="match status" value="1"/>
</dbReference>
<keyword evidence="10 16" id="KW-0067">ATP-binding</keyword>
<evidence type="ECO:0000256" key="15">
    <source>
        <dbReference type="ARBA" id="ARBA00023136"/>
    </source>
</evidence>
<dbReference type="EMBL" id="GL349508">
    <property type="protein sequence ID" value="KNC55897.1"/>
    <property type="molecule type" value="Genomic_DNA"/>
</dbReference>
<feature type="domain" description="HTH merR-type" evidence="19">
    <location>
        <begin position="807"/>
        <end position="881"/>
    </location>
</feature>
<dbReference type="NCBIfam" id="TIGR01494">
    <property type="entry name" value="ATPase_P-type"/>
    <property type="match status" value="1"/>
</dbReference>
<dbReference type="GO" id="GO:0055070">
    <property type="term" value="P:copper ion homeostasis"/>
    <property type="evidence" value="ECO:0007669"/>
    <property type="project" value="TreeGrafter"/>
</dbReference>
<dbReference type="SUPFAM" id="SSF46955">
    <property type="entry name" value="Putative DNA-binding domain"/>
    <property type="match status" value="1"/>
</dbReference>
<evidence type="ECO:0000256" key="2">
    <source>
        <dbReference type="ARBA" id="ARBA00006024"/>
    </source>
</evidence>
<feature type="domain" description="HMA" evidence="18">
    <location>
        <begin position="15"/>
        <end position="81"/>
    </location>
</feature>
<dbReference type="CDD" id="cd00371">
    <property type="entry name" value="HMA"/>
    <property type="match status" value="2"/>
</dbReference>
<dbReference type="Pfam" id="PF13411">
    <property type="entry name" value="MerR_1"/>
    <property type="match status" value="1"/>
</dbReference>
<dbReference type="NCBIfam" id="TIGR01525">
    <property type="entry name" value="ATPase-IB_hvy"/>
    <property type="match status" value="1"/>
</dbReference>
<feature type="domain" description="HMA" evidence="18">
    <location>
        <begin position="737"/>
        <end position="803"/>
    </location>
</feature>
<evidence type="ECO:0000313" key="20">
    <source>
        <dbReference type="EMBL" id="KNC55897.1"/>
    </source>
</evidence>
<dbReference type="Gene3D" id="3.40.1110.10">
    <property type="entry name" value="Calcium-transporting ATPase, cytoplasmic domain N"/>
    <property type="match status" value="1"/>
</dbReference>
<evidence type="ECO:0000256" key="8">
    <source>
        <dbReference type="ARBA" id="ARBA00022741"/>
    </source>
</evidence>
<gene>
    <name evidence="20" type="ORF">AMSG_11361</name>
</gene>
<keyword evidence="12 16" id="KW-1133">Transmembrane helix</keyword>
<dbReference type="InterPro" id="IPR036163">
    <property type="entry name" value="HMA_dom_sf"/>
</dbReference>
<dbReference type="GO" id="GO:0043682">
    <property type="term" value="F:P-type divalent copper transporter activity"/>
    <property type="evidence" value="ECO:0007669"/>
    <property type="project" value="TreeGrafter"/>
</dbReference>
<evidence type="ECO:0000256" key="6">
    <source>
        <dbReference type="ARBA" id="ARBA00022692"/>
    </source>
</evidence>
<keyword evidence="4" id="KW-0813">Transport</keyword>
<dbReference type="AlphaFoldDB" id="A0A0L0DUL8"/>
<keyword evidence="6 16" id="KW-0812">Transmembrane</keyword>
<dbReference type="InterPro" id="IPR008250">
    <property type="entry name" value="ATPase_P-typ_transduc_dom_A_sf"/>
</dbReference>
<organism evidence="20 21">
    <name type="scientific">Thecamonas trahens ATCC 50062</name>
    <dbReference type="NCBI Taxonomy" id="461836"/>
    <lineage>
        <taxon>Eukaryota</taxon>
        <taxon>Apusozoa</taxon>
        <taxon>Apusomonadida</taxon>
        <taxon>Apusomonadidae</taxon>
        <taxon>Thecamonas</taxon>
    </lineage>
</organism>
<feature type="transmembrane region" description="Helical" evidence="16">
    <location>
        <begin position="685"/>
        <end position="703"/>
    </location>
</feature>
<keyword evidence="7 16" id="KW-0479">Metal-binding</keyword>
<dbReference type="Gene3D" id="2.70.150.10">
    <property type="entry name" value="Calcium-transporting ATPase, cytoplasmic transduction domain A"/>
    <property type="match status" value="1"/>
</dbReference>
<feature type="transmembrane region" description="Helical" evidence="16">
    <location>
        <begin position="167"/>
        <end position="190"/>
    </location>
</feature>
<keyword evidence="13" id="KW-0186">Copper</keyword>
<dbReference type="SUPFAM" id="SSF55008">
    <property type="entry name" value="HMA, heavy metal-associated domain"/>
    <property type="match status" value="2"/>
</dbReference>
<feature type="transmembrane region" description="Helical" evidence="16">
    <location>
        <begin position="353"/>
        <end position="375"/>
    </location>
</feature>
<comment type="similarity">
    <text evidence="2 16">Belongs to the cation transport ATPase (P-type) (TC 3.A.3) family. Type IB subfamily.</text>
</comment>
<dbReference type="PROSITE" id="PS00154">
    <property type="entry name" value="ATPASE_E1_E2"/>
    <property type="match status" value="1"/>
</dbReference>
<dbReference type="Gene3D" id="3.40.50.1000">
    <property type="entry name" value="HAD superfamily/HAD-like"/>
    <property type="match status" value="2"/>
</dbReference>
<dbReference type="GO" id="GO:0006355">
    <property type="term" value="P:regulation of DNA-templated transcription"/>
    <property type="evidence" value="ECO:0007669"/>
    <property type="project" value="InterPro"/>
</dbReference>
<dbReference type="Pfam" id="PF00702">
    <property type="entry name" value="Hydrolase"/>
    <property type="match status" value="1"/>
</dbReference>
<dbReference type="FunFam" id="3.40.50.1000:FF:000144">
    <property type="entry name" value="copper-transporting ATPase 1 isoform X2"/>
    <property type="match status" value="1"/>
</dbReference>
<evidence type="ECO:0000256" key="9">
    <source>
        <dbReference type="ARBA" id="ARBA00022796"/>
    </source>
</evidence>
<feature type="region of interest" description="Disordered" evidence="17">
    <location>
        <begin position="937"/>
        <end position="972"/>
    </location>
</feature>
<dbReference type="InterPro" id="IPR001757">
    <property type="entry name" value="P_typ_ATPase"/>
</dbReference>
<feature type="transmembrane region" description="Helical" evidence="16">
    <location>
        <begin position="130"/>
        <end position="147"/>
    </location>
</feature>
<evidence type="ECO:0000259" key="19">
    <source>
        <dbReference type="PROSITE" id="PS50937"/>
    </source>
</evidence>
<dbReference type="SUPFAM" id="SSF81653">
    <property type="entry name" value="Calcium ATPase, transduction domain A"/>
    <property type="match status" value="1"/>
</dbReference>
<dbReference type="FunFam" id="3.30.70.100:FF:000001">
    <property type="entry name" value="ATPase copper transporting beta"/>
    <property type="match status" value="1"/>
</dbReference>
<keyword evidence="5" id="KW-1003">Cell membrane</keyword>
<dbReference type="InterPro" id="IPR018303">
    <property type="entry name" value="ATPase_P-typ_P_site"/>
</dbReference>
<dbReference type="SUPFAM" id="SSF56784">
    <property type="entry name" value="HAD-like"/>
    <property type="match status" value="1"/>
</dbReference>
<dbReference type="Proteomes" id="UP000054408">
    <property type="component" value="Unassembled WGS sequence"/>
</dbReference>